<dbReference type="Pfam" id="PF00464">
    <property type="entry name" value="SHMT"/>
    <property type="match status" value="1"/>
</dbReference>
<reference evidence="4" key="1">
    <citation type="journal article" date="2014" name="Front. Microbiol.">
        <title>High frequency of phylogenetically diverse reductive dehalogenase-homologous genes in deep subseafloor sedimentary metagenomes.</title>
        <authorList>
            <person name="Kawai M."/>
            <person name="Futagami T."/>
            <person name="Toyoda A."/>
            <person name="Takaki Y."/>
            <person name="Nishi S."/>
            <person name="Hori S."/>
            <person name="Arai W."/>
            <person name="Tsubouchi T."/>
            <person name="Morono Y."/>
            <person name="Uchiyama I."/>
            <person name="Ito T."/>
            <person name="Fujiyama A."/>
            <person name="Inagaki F."/>
            <person name="Takami H."/>
        </authorList>
    </citation>
    <scope>NUCLEOTIDE SEQUENCE</scope>
    <source>
        <strain evidence="4">Expedition CK06-06</strain>
    </source>
</reference>
<feature type="domain" description="Serine hydroxymethyltransferase-like" evidence="3">
    <location>
        <begin position="18"/>
        <end position="215"/>
    </location>
</feature>
<protein>
    <recommendedName>
        <fullName evidence="3">Serine hydroxymethyltransferase-like domain-containing protein</fullName>
    </recommendedName>
</protein>
<dbReference type="GO" id="GO:0030170">
    <property type="term" value="F:pyridoxal phosphate binding"/>
    <property type="evidence" value="ECO:0007669"/>
    <property type="project" value="TreeGrafter"/>
</dbReference>
<evidence type="ECO:0000313" key="4">
    <source>
        <dbReference type="EMBL" id="GAJ07295.1"/>
    </source>
</evidence>
<accession>X1VIB7</accession>
<proteinExistence type="predicted"/>
<dbReference type="InterPro" id="IPR015424">
    <property type="entry name" value="PyrdxlP-dep_Trfase"/>
</dbReference>
<keyword evidence="2" id="KW-0663">Pyridoxal phosphate</keyword>
<sequence>VIHKEPVAEIRRFLDDQNIDTVVMYDMAHVLGLIGPHFQKPFAEGADLVTGSTHKTYFGTQRGVVGSRFQEDEERYELWEALLRRVFPGSVSSHHPGTLLGLLIAAYEMNHFKDEYQARVIANAKAFARGLKDCGLDVIGDPSIDFTETHQVLVDVGYSRGPEIASRLEANNIICNFQANTDEEGFTASGALRTGVSEMTRFGMQKEDFHDLAVLIHDVVKNNSDVTDKV</sequence>
<dbReference type="InterPro" id="IPR015422">
    <property type="entry name" value="PyrdxlP-dep_Trfase_small"/>
</dbReference>
<dbReference type="InterPro" id="IPR015421">
    <property type="entry name" value="PyrdxlP-dep_Trfase_major"/>
</dbReference>
<gene>
    <name evidence="4" type="ORF">S12H4_54084</name>
</gene>
<dbReference type="Gene3D" id="3.90.1150.10">
    <property type="entry name" value="Aspartate Aminotransferase, domain 1"/>
    <property type="match status" value="1"/>
</dbReference>
<dbReference type="EMBL" id="BARW01034520">
    <property type="protein sequence ID" value="GAJ07295.1"/>
    <property type="molecule type" value="Genomic_DNA"/>
</dbReference>
<dbReference type="AlphaFoldDB" id="X1VIB7"/>
<dbReference type="GO" id="GO:0019264">
    <property type="term" value="P:glycine biosynthetic process from serine"/>
    <property type="evidence" value="ECO:0007669"/>
    <property type="project" value="TreeGrafter"/>
</dbReference>
<comment type="caution">
    <text evidence="4">The sequence shown here is derived from an EMBL/GenBank/DDBJ whole genome shotgun (WGS) entry which is preliminary data.</text>
</comment>
<dbReference type="GO" id="GO:0004372">
    <property type="term" value="F:glycine hydroxymethyltransferase activity"/>
    <property type="evidence" value="ECO:0007669"/>
    <property type="project" value="TreeGrafter"/>
</dbReference>
<evidence type="ECO:0000256" key="2">
    <source>
        <dbReference type="ARBA" id="ARBA00022898"/>
    </source>
</evidence>
<dbReference type="GO" id="GO:0005737">
    <property type="term" value="C:cytoplasm"/>
    <property type="evidence" value="ECO:0007669"/>
    <property type="project" value="TreeGrafter"/>
</dbReference>
<dbReference type="GO" id="GO:0046653">
    <property type="term" value="P:tetrahydrofolate metabolic process"/>
    <property type="evidence" value="ECO:0007669"/>
    <property type="project" value="TreeGrafter"/>
</dbReference>
<evidence type="ECO:0000259" key="3">
    <source>
        <dbReference type="Pfam" id="PF00464"/>
    </source>
</evidence>
<comment type="cofactor">
    <cofactor evidence="1">
        <name>pyridoxal 5'-phosphate</name>
        <dbReference type="ChEBI" id="CHEBI:597326"/>
    </cofactor>
</comment>
<name>X1VIB7_9ZZZZ</name>
<evidence type="ECO:0000256" key="1">
    <source>
        <dbReference type="ARBA" id="ARBA00001933"/>
    </source>
</evidence>
<dbReference type="SUPFAM" id="SSF53383">
    <property type="entry name" value="PLP-dependent transferases"/>
    <property type="match status" value="1"/>
</dbReference>
<dbReference type="InterPro" id="IPR039429">
    <property type="entry name" value="SHMT-like_dom"/>
</dbReference>
<organism evidence="4">
    <name type="scientific">marine sediment metagenome</name>
    <dbReference type="NCBI Taxonomy" id="412755"/>
    <lineage>
        <taxon>unclassified sequences</taxon>
        <taxon>metagenomes</taxon>
        <taxon>ecological metagenomes</taxon>
    </lineage>
</organism>
<feature type="non-terminal residue" evidence="4">
    <location>
        <position position="230"/>
    </location>
</feature>
<feature type="non-terminal residue" evidence="4">
    <location>
        <position position="1"/>
    </location>
</feature>
<dbReference type="InterPro" id="IPR049943">
    <property type="entry name" value="Ser_HO-MeTrfase-like"/>
</dbReference>
<dbReference type="PANTHER" id="PTHR11680:SF35">
    <property type="entry name" value="SERINE HYDROXYMETHYLTRANSFERASE 1"/>
    <property type="match status" value="1"/>
</dbReference>
<dbReference type="PANTHER" id="PTHR11680">
    <property type="entry name" value="SERINE HYDROXYMETHYLTRANSFERASE"/>
    <property type="match status" value="1"/>
</dbReference>
<dbReference type="Gene3D" id="3.40.640.10">
    <property type="entry name" value="Type I PLP-dependent aspartate aminotransferase-like (Major domain)"/>
    <property type="match status" value="1"/>
</dbReference>